<dbReference type="Gene3D" id="3.30.70.2970">
    <property type="entry name" value="Protein of unknown function (DUF541), domain 2"/>
    <property type="match status" value="1"/>
</dbReference>
<dbReference type="OrthoDB" id="12132at2157"/>
<dbReference type="EMBL" id="REGA01000016">
    <property type="protein sequence ID" value="RQG92361.1"/>
    <property type="molecule type" value="Genomic_DNA"/>
</dbReference>
<sequence length="255" mass="26937">MDRRQFLAASTVGIAAATAGCMDSVLGSDSSAGPEARIDGAADGSMERTIEVSANGEVETEPDEARLRVGVEVTGESAEDVETELAERAETLRDAFDELGIPDDDVESGRYSIRPERNGSRYEGTHTFRIRLDDVDSVGDVVDAAAEAGADNVGRINFGLSDEKRAELRNEALEHALENADQEAQYIADNRGVSITGTKSVSTRNVDVVPVRADTSYLAAEADVADDAGPSTEIDSGLVTVTASVEVVYGFEDTG</sequence>
<protein>
    <submittedName>
        <fullName evidence="2">DUF541 domain-containing protein</fullName>
    </submittedName>
</protein>
<comment type="caution">
    <text evidence="2">The sequence shown here is derived from an EMBL/GenBank/DDBJ whole genome shotgun (WGS) entry which is preliminary data.</text>
</comment>
<organism evidence="2 3">
    <name type="scientific">Natrarchaeobius chitinivorans</name>
    <dbReference type="NCBI Taxonomy" id="1679083"/>
    <lineage>
        <taxon>Archaea</taxon>
        <taxon>Methanobacteriati</taxon>
        <taxon>Methanobacteriota</taxon>
        <taxon>Stenosarchaea group</taxon>
        <taxon>Halobacteria</taxon>
        <taxon>Halobacteriales</taxon>
        <taxon>Natrialbaceae</taxon>
        <taxon>Natrarchaeobius</taxon>
    </lineage>
</organism>
<proteinExistence type="predicted"/>
<feature type="coiled-coil region" evidence="1">
    <location>
        <begin position="163"/>
        <end position="190"/>
    </location>
</feature>
<dbReference type="InterPro" id="IPR007497">
    <property type="entry name" value="SIMPL/DUF541"/>
</dbReference>
<dbReference type="PROSITE" id="PS51257">
    <property type="entry name" value="PROKAR_LIPOPROTEIN"/>
    <property type="match status" value="1"/>
</dbReference>
<dbReference type="GO" id="GO:0006974">
    <property type="term" value="P:DNA damage response"/>
    <property type="evidence" value="ECO:0007669"/>
    <property type="project" value="TreeGrafter"/>
</dbReference>
<name>A0A3N6MAA3_NATCH</name>
<dbReference type="InterPro" id="IPR052022">
    <property type="entry name" value="26kDa_periplasmic_antigen"/>
</dbReference>
<evidence type="ECO:0000313" key="3">
    <source>
        <dbReference type="Proteomes" id="UP000282323"/>
    </source>
</evidence>
<dbReference type="RefSeq" id="WP_124196674.1">
    <property type="nucleotide sequence ID" value="NZ_REGA01000016.1"/>
</dbReference>
<dbReference type="InterPro" id="IPR019546">
    <property type="entry name" value="TAT_signal_bac_arc"/>
</dbReference>
<dbReference type="Gene3D" id="3.30.110.170">
    <property type="entry name" value="Protein of unknown function (DUF541), domain 1"/>
    <property type="match status" value="1"/>
</dbReference>
<dbReference type="PANTHER" id="PTHR34387">
    <property type="entry name" value="SLR1258 PROTEIN"/>
    <property type="match status" value="1"/>
</dbReference>
<accession>A0A3N6MAA3</accession>
<keyword evidence="3" id="KW-1185">Reference proteome</keyword>
<dbReference type="AlphaFoldDB" id="A0A3N6MAA3"/>
<dbReference type="Proteomes" id="UP000282323">
    <property type="component" value="Unassembled WGS sequence"/>
</dbReference>
<dbReference type="PANTHER" id="PTHR34387:SF2">
    <property type="entry name" value="SLR1258 PROTEIN"/>
    <property type="match status" value="1"/>
</dbReference>
<reference evidence="2 3" key="1">
    <citation type="submission" date="2018-10" db="EMBL/GenBank/DDBJ databases">
        <title>Natrarchaeobius chitinivorans gen. nov., sp. nov., and Natrarchaeobius haloalkaliphilus sp. nov., alkaliphilic, chitin-utilizing haloarchaea from hypersaline alkaline lakes.</title>
        <authorList>
            <person name="Sorokin D.Y."/>
            <person name="Elcheninov A.G."/>
            <person name="Kostrikina N.A."/>
            <person name="Bale N.J."/>
            <person name="Sinninghe Damste J.S."/>
            <person name="Khijniak T.V."/>
            <person name="Kublanov I.V."/>
            <person name="Toshchakov S.V."/>
        </authorList>
    </citation>
    <scope>NUCLEOTIDE SEQUENCE [LARGE SCALE GENOMIC DNA]</scope>
    <source>
        <strain evidence="2 3">AArcht4T</strain>
    </source>
</reference>
<dbReference type="Pfam" id="PF04402">
    <property type="entry name" value="SIMPL"/>
    <property type="match status" value="1"/>
</dbReference>
<evidence type="ECO:0000313" key="2">
    <source>
        <dbReference type="EMBL" id="RQG92361.1"/>
    </source>
</evidence>
<evidence type="ECO:0000256" key="1">
    <source>
        <dbReference type="SAM" id="Coils"/>
    </source>
</evidence>
<keyword evidence="1" id="KW-0175">Coiled coil</keyword>
<gene>
    <name evidence="2" type="ORF">EA473_16385</name>
</gene>
<dbReference type="NCBIfam" id="TIGR01409">
    <property type="entry name" value="TAT_signal_seq"/>
    <property type="match status" value="1"/>
</dbReference>